<protein>
    <submittedName>
        <fullName evidence="3">Alpha/Beta hydrolase protein</fullName>
    </submittedName>
</protein>
<sequence>MMRLSSDNSFHFELLRLLSQAPYHGADVGELLTAAAKIEAGNPESYYSVMFALAERVYAQAKAIDSAKHPVSARDAFFRAATYYRAVDFYLHGNPADPRINDSWDRADAAFRRAVALLPIPAEHLVLRADKSATGSLPQGFDIPCTYFRATAETSPPRPTLIIHTGFDGSVDEMLHMFGFAALDRGCHVLLFEGPGQASPRRHQGLGYIPDWERVVTPVVDHVLTRPEVDSRRIGLIGASMGGYLAVRAAAYEPRLAATVADDGVYDNFHIFKRMFVKATGLEFDTDDAVLAAAMERLIREGRAPTDAKWAFEQGLWSFAVADGAALLEKLKAFTLRGIEEKVRGPVWVGCAQADQFFQGQPEQVRDTLGDRCHFESLGSEDAAENHCHFGATVLANQRIFDWFDEVTR</sequence>
<dbReference type="Gene3D" id="1.20.1440.110">
    <property type="entry name" value="acylaminoacyl peptidase"/>
    <property type="match status" value="1"/>
</dbReference>
<dbReference type="Proteomes" id="UP001239445">
    <property type="component" value="Unassembled WGS sequence"/>
</dbReference>
<proteinExistence type="inferred from homology"/>
<dbReference type="SUPFAM" id="SSF53474">
    <property type="entry name" value="alpha/beta-Hydrolases"/>
    <property type="match status" value="1"/>
</dbReference>
<dbReference type="GO" id="GO:0016787">
    <property type="term" value="F:hydrolase activity"/>
    <property type="evidence" value="ECO:0007669"/>
    <property type="project" value="UniProtKB-KW"/>
</dbReference>
<dbReference type="InterPro" id="IPR000073">
    <property type="entry name" value="AB_hydrolase_1"/>
</dbReference>
<comment type="caution">
    <text evidence="3">The sequence shown here is derived from an EMBL/GenBank/DDBJ whole genome shotgun (WGS) entry which is preliminary data.</text>
</comment>
<reference evidence="3" key="1">
    <citation type="submission" date="2023-06" db="EMBL/GenBank/DDBJ databases">
        <title>Genome-scale phylogeny and comparative genomics of the fungal order Sordariales.</title>
        <authorList>
            <consortium name="Lawrence Berkeley National Laboratory"/>
            <person name="Hensen N."/>
            <person name="Bonometti L."/>
            <person name="Westerberg I."/>
            <person name="Brannstrom I.O."/>
            <person name="Guillou S."/>
            <person name="Cros-Aarteil S."/>
            <person name="Calhoun S."/>
            <person name="Haridas S."/>
            <person name="Kuo A."/>
            <person name="Mondo S."/>
            <person name="Pangilinan J."/>
            <person name="Riley R."/>
            <person name="Labutti K."/>
            <person name="Andreopoulos B."/>
            <person name="Lipzen A."/>
            <person name="Chen C."/>
            <person name="Yanf M."/>
            <person name="Daum C."/>
            <person name="Ng V."/>
            <person name="Clum A."/>
            <person name="Steindorff A."/>
            <person name="Ohm R."/>
            <person name="Martin F."/>
            <person name="Silar P."/>
            <person name="Natvig D."/>
            <person name="Lalanne C."/>
            <person name="Gautier V."/>
            <person name="Ament-Velasquez S.L."/>
            <person name="Kruys A."/>
            <person name="Hutchinson M.I."/>
            <person name="Powell A.J."/>
            <person name="Barry K."/>
            <person name="Miller A.N."/>
            <person name="Grigoriev I.V."/>
            <person name="Debuchy R."/>
            <person name="Gladieux P."/>
            <person name="Thoren M.H."/>
            <person name="Johannesson H."/>
        </authorList>
    </citation>
    <scope>NUCLEOTIDE SEQUENCE</scope>
    <source>
        <strain evidence="3">PSN4</strain>
    </source>
</reference>
<gene>
    <name evidence="3" type="ORF">QBC47DRAFT_391903</name>
</gene>
<evidence type="ECO:0000313" key="3">
    <source>
        <dbReference type="EMBL" id="KAK1751487.1"/>
    </source>
</evidence>
<keyword evidence="3" id="KW-0378">Hydrolase</keyword>
<evidence type="ECO:0000313" key="4">
    <source>
        <dbReference type="Proteomes" id="UP001239445"/>
    </source>
</evidence>
<feature type="domain" description="AB hydrolase-1" evidence="2">
    <location>
        <begin position="177"/>
        <end position="360"/>
    </location>
</feature>
<evidence type="ECO:0000259" key="2">
    <source>
        <dbReference type="Pfam" id="PF12697"/>
    </source>
</evidence>
<organism evidence="3 4">
    <name type="scientific">Echria macrotheca</name>
    <dbReference type="NCBI Taxonomy" id="438768"/>
    <lineage>
        <taxon>Eukaryota</taxon>
        <taxon>Fungi</taxon>
        <taxon>Dikarya</taxon>
        <taxon>Ascomycota</taxon>
        <taxon>Pezizomycotina</taxon>
        <taxon>Sordariomycetes</taxon>
        <taxon>Sordariomycetidae</taxon>
        <taxon>Sordariales</taxon>
        <taxon>Schizotheciaceae</taxon>
        <taxon>Echria</taxon>
    </lineage>
</organism>
<dbReference type="InterPro" id="IPR029058">
    <property type="entry name" value="AB_hydrolase_fold"/>
</dbReference>
<evidence type="ECO:0000256" key="1">
    <source>
        <dbReference type="ARBA" id="ARBA00038115"/>
    </source>
</evidence>
<dbReference type="Gene3D" id="3.40.50.1820">
    <property type="entry name" value="alpha/beta hydrolase"/>
    <property type="match status" value="1"/>
</dbReference>
<dbReference type="PANTHER" id="PTHR22946">
    <property type="entry name" value="DIENELACTONE HYDROLASE DOMAIN-CONTAINING PROTEIN-RELATED"/>
    <property type="match status" value="1"/>
</dbReference>
<dbReference type="EMBL" id="MU839842">
    <property type="protein sequence ID" value="KAK1751487.1"/>
    <property type="molecule type" value="Genomic_DNA"/>
</dbReference>
<dbReference type="AlphaFoldDB" id="A0AAJ0B4N2"/>
<dbReference type="InterPro" id="IPR050261">
    <property type="entry name" value="FrsA_esterase"/>
</dbReference>
<name>A0AAJ0B4N2_9PEZI</name>
<keyword evidence="4" id="KW-1185">Reference proteome</keyword>
<dbReference type="PANTHER" id="PTHR22946:SF12">
    <property type="entry name" value="CONIDIAL PIGMENT BIOSYNTHESIS PROTEIN AYG1 (AFU_ORTHOLOGUE AFUA_2G17550)"/>
    <property type="match status" value="1"/>
</dbReference>
<dbReference type="Pfam" id="PF12697">
    <property type="entry name" value="Abhydrolase_6"/>
    <property type="match status" value="1"/>
</dbReference>
<comment type="similarity">
    <text evidence="1">Belongs to the AB hydrolase superfamily. FUS2 hydrolase family.</text>
</comment>
<accession>A0AAJ0B4N2</accession>